<dbReference type="Proteomes" id="UP000460272">
    <property type="component" value="Unassembled WGS sequence"/>
</dbReference>
<dbReference type="EMBL" id="RPFW01000001">
    <property type="protein sequence ID" value="TVZ06814.1"/>
    <property type="molecule type" value="Genomic_DNA"/>
</dbReference>
<dbReference type="GO" id="GO:0016705">
    <property type="term" value="F:oxidoreductase activity, acting on paired donors, with incorporation or reduction of molecular oxygen"/>
    <property type="evidence" value="ECO:0007669"/>
    <property type="project" value="InterPro"/>
</dbReference>
<keyword evidence="1" id="KW-0560">Oxidoreductase</keyword>
<gene>
    <name evidence="3" type="ORF">EAS64_05555</name>
</gene>
<reference evidence="3 4" key="1">
    <citation type="submission" date="2018-11" db="EMBL/GenBank/DDBJ databases">
        <title>Trebonia kvetii gen.nov., sp.nov., a novel acidophilic actinobacterium, and proposal of the new actinobacterial family Treboniaceae fam. nov.</title>
        <authorList>
            <person name="Rapoport D."/>
            <person name="Sagova-Mareckova M."/>
            <person name="Sedlacek I."/>
            <person name="Provaznik J."/>
            <person name="Kralova S."/>
            <person name="Pavlinic D."/>
            <person name="Benes V."/>
            <person name="Kopecky J."/>
        </authorList>
    </citation>
    <scope>NUCLEOTIDE SEQUENCE [LARGE SCALE GENOMIC DNA]</scope>
    <source>
        <strain evidence="3 4">15Tr583</strain>
    </source>
</reference>
<protein>
    <submittedName>
        <fullName evidence="3">LLM class flavin-dependent oxidoreductase</fullName>
    </submittedName>
</protein>
<dbReference type="InterPro" id="IPR036661">
    <property type="entry name" value="Luciferase-like_sf"/>
</dbReference>
<dbReference type="PANTHER" id="PTHR43244:SF1">
    <property type="entry name" value="5,10-METHYLENETETRAHYDROMETHANOPTERIN REDUCTASE"/>
    <property type="match status" value="1"/>
</dbReference>
<comment type="caution">
    <text evidence="3">The sequence shown here is derived from an EMBL/GenBank/DDBJ whole genome shotgun (WGS) entry which is preliminary data.</text>
</comment>
<dbReference type="CDD" id="cd01097">
    <property type="entry name" value="Tetrahydromethanopterin_reductase"/>
    <property type="match status" value="1"/>
</dbReference>
<dbReference type="PANTHER" id="PTHR43244">
    <property type="match status" value="1"/>
</dbReference>
<dbReference type="Pfam" id="PF00296">
    <property type="entry name" value="Bac_luciferase"/>
    <property type="match status" value="1"/>
</dbReference>
<evidence type="ECO:0000313" key="3">
    <source>
        <dbReference type="EMBL" id="TVZ06814.1"/>
    </source>
</evidence>
<organism evidence="3 4">
    <name type="scientific">Trebonia kvetii</name>
    <dbReference type="NCBI Taxonomy" id="2480626"/>
    <lineage>
        <taxon>Bacteria</taxon>
        <taxon>Bacillati</taxon>
        <taxon>Actinomycetota</taxon>
        <taxon>Actinomycetes</taxon>
        <taxon>Streptosporangiales</taxon>
        <taxon>Treboniaceae</taxon>
        <taxon>Trebonia</taxon>
    </lineage>
</organism>
<evidence type="ECO:0000313" key="4">
    <source>
        <dbReference type="Proteomes" id="UP000460272"/>
    </source>
</evidence>
<dbReference type="InterPro" id="IPR050564">
    <property type="entry name" value="F420-G6PD/mer"/>
</dbReference>
<evidence type="ECO:0000256" key="1">
    <source>
        <dbReference type="ARBA" id="ARBA00023002"/>
    </source>
</evidence>
<dbReference type="OrthoDB" id="5241778at2"/>
<dbReference type="Gene3D" id="3.20.20.30">
    <property type="entry name" value="Luciferase-like domain"/>
    <property type="match status" value="1"/>
</dbReference>
<accession>A0A6P2C5Y7</accession>
<dbReference type="SUPFAM" id="SSF51679">
    <property type="entry name" value="Bacterial luciferase-like"/>
    <property type="match status" value="1"/>
</dbReference>
<dbReference type="InterPro" id="IPR011251">
    <property type="entry name" value="Luciferase-like_dom"/>
</dbReference>
<feature type="domain" description="Luciferase-like" evidence="2">
    <location>
        <begin position="16"/>
        <end position="313"/>
    </location>
</feature>
<dbReference type="AlphaFoldDB" id="A0A6P2C5Y7"/>
<keyword evidence="4" id="KW-1185">Reference proteome</keyword>
<name>A0A6P2C5Y7_9ACTN</name>
<dbReference type="RefSeq" id="WP_145851570.1">
    <property type="nucleotide sequence ID" value="NZ_RPFW01000001.1"/>
</dbReference>
<sequence length="345" mass="37057">MTLTVGLSVNPQEPDWLELAREAERVGVDSIWMPEFWAYDAFTPLAAIAARTQRVCLATGIAQLGARTPAMLAMSAMSLQHISAGRFVLGIGASGPQVMEGWHGTEFSRPVRRTRETIEIIRMIAAGERLSYSGEVYRLPLPGSEGVAIRSRAEPCLIPIYIAALGPANLALTGELADGWIGNSFFTESADAFFAPLGAAARQAGRSLSDLDLVVAVSLEFTEDIEAAGRRHADGYAFTFGAMGSRGSNFYNNAFARQGFGDDVAEVQRLWAEGDRTAAAARVPIEIGLGTNLIGPPDVVRERLRAYRDCGVTTLRVSLVGDDLRERVAALGILVDLVKDANVTD</sequence>
<evidence type="ECO:0000259" key="2">
    <source>
        <dbReference type="Pfam" id="PF00296"/>
    </source>
</evidence>
<proteinExistence type="predicted"/>